<sequence length="703" mass="79636">MAKSGIGFRMFNCVASGENFDIESGSAEMLLIGCRFRFRSAFNSYSVACEAFSEQLLRPRFLNLYFLVGNFCVDFAMDSRAALMGGKSDSEDNEVVEKDPTGRYLRYDEVLGRGAFKTVYKAFDEVDGIEVAWNQVSIEDVLQSPEQLERLYSEVHLLKSLKHENIIKFYNSWVDDKNKTINLITELFTSGSLRQYRKKHNNVDMKAIKNWARQILRGLHYLHCHNPPIIHRDLKCDNIFVNGNNGEVKIGDLGLAIVMQQPTARSVIGTPEFMAPELYEEEYNELVDIYSFGMCMLEMVTCEYPYSECRNPAQIYKKVTSGIKPSSLNKVGDPQVKQFIEKCLVPASMRLHAMELLKDPFLATENLKELNCDPSRKLNVMPKLVNSQEPECRPMDIDSNCKKLSADSCRKSIKETSCSSLELQRLTENNEFRLRGEKNGDNTIPLSLRIADSFGRARNIHFTFYLDSDTVISIAGEMVEQLELSNEDVIVIAELIDNLIRKLVPSWKSSIETLSTDESSLRFSWYSKADKAPSNAVAEHPVQTHLDVEDREYQNSISSDISAEYGVAIASEAGTVKAHSDDYSLVELNEDSGGYSCNSEFGVDSARKGYSYEANFGECVVIDEPHENSSLAYSSCGMPKDFSFPSICSLSLADKNEYGELKLELDAIESQYHQCFRELLRMREEAIENVKKKWITKKKIAVI</sequence>
<dbReference type="Proteomes" id="UP000796880">
    <property type="component" value="Unassembled WGS sequence"/>
</dbReference>
<evidence type="ECO:0000256" key="4">
    <source>
        <dbReference type="ARBA" id="ARBA00022741"/>
    </source>
</evidence>
<protein>
    <recommendedName>
        <fullName evidence="1">non-specific serine/threonine protein kinase</fullName>
        <ecNumber evidence="1">2.7.11.1</ecNumber>
    </recommendedName>
</protein>
<evidence type="ECO:0000313" key="10">
    <source>
        <dbReference type="EMBL" id="KAF3434210.1"/>
    </source>
</evidence>
<dbReference type="FunFam" id="1.10.510.10:FF:000046">
    <property type="entry name" value="probable serine/threonine-protein kinase WNK9"/>
    <property type="match status" value="1"/>
</dbReference>
<dbReference type="Gene3D" id="3.10.20.90">
    <property type="entry name" value="Phosphatidylinositol 3-kinase Catalytic Subunit, Chain A, domain 1"/>
    <property type="match status" value="1"/>
</dbReference>
<dbReference type="AlphaFoldDB" id="A0A8K0DND5"/>
<comment type="catalytic activity">
    <reaction evidence="8">
        <text>L-seryl-[protein] + ATP = O-phospho-L-seryl-[protein] + ADP + H(+)</text>
        <dbReference type="Rhea" id="RHEA:17989"/>
        <dbReference type="Rhea" id="RHEA-COMP:9863"/>
        <dbReference type="Rhea" id="RHEA-COMP:11604"/>
        <dbReference type="ChEBI" id="CHEBI:15378"/>
        <dbReference type="ChEBI" id="CHEBI:29999"/>
        <dbReference type="ChEBI" id="CHEBI:30616"/>
        <dbReference type="ChEBI" id="CHEBI:83421"/>
        <dbReference type="ChEBI" id="CHEBI:456216"/>
        <dbReference type="EC" id="2.7.11.1"/>
    </reaction>
</comment>
<dbReference type="Pfam" id="PF00069">
    <property type="entry name" value="Pkinase"/>
    <property type="match status" value="1"/>
</dbReference>
<dbReference type="InterPro" id="IPR011009">
    <property type="entry name" value="Kinase-like_dom_sf"/>
</dbReference>
<evidence type="ECO:0000259" key="9">
    <source>
        <dbReference type="PROSITE" id="PS50011"/>
    </source>
</evidence>
<dbReference type="EMBL" id="VOIH02000011">
    <property type="protein sequence ID" value="KAF3434210.1"/>
    <property type="molecule type" value="Genomic_DNA"/>
</dbReference>
<keyword evidence="11" id="KW-1185">Reference proteome</keyword>
<dbReference type="InterPro" id="IPR008271">
    <property type="entry name" value="Ser/Thr_kinase_AS"/>
</dbReference>
<dbReference type="GO" id="GO:0005524">
    <property type="term" value="F:ATP binding"/>
    <property type="evidence" value="ECO:0007669"/>
    <property type="project" value="UniProtKB-KW"/>
</dbReference>
<comment type="catalytic activity">
    <reaction evidence="7">
        <text>L-threonyl-[protein] + ATP = O-phospho-L-threonyl-[protein] + ADP + H(+)</text>
        <dbReference type="Rhea" id="RHEA:46608"/>
        <dbReference type="Rhea" id="RHEA-COMP:11060"/>
        <dbReference type="Rhea" id="RHEA-COMP:11605"/>
        <dbReference type="ChEBI" id="CHEBI:15378"/>
        <dbReference type="ChEBI" id="CHEBI:30013"/>
        <dbReference type="ChEBI" id="CHEBI:30616"/>
        <dbReference type="ChEBI" id="CHEBI:61977"/>
        <dbReference type="ChEBI" id="CHEBI:456216"/>
        <dbReference type="EC" id="2.7.11.1"/>
    </reaction>
</comment>
<feature type="domain" description="Protein kinase" evidence="9">
    <location>
        <begin position="105"/>
        <end position="362"/>
    </location>
</feature>
<keyword evidence="3" id="KW-0808">Transferase</keyword>
<proteinExistence type="predicted"/>
<comment type="caution">
    <text evidence="10">The sequence shown here is derived from an EMBL/GenBank/DDBJ whole genome shotgun (WGS) entry which is preliminary data.</text>
</comment>
<dbReference type="PROSITE" id="PS00108">
    <property type="entry name" value="PROTEIN_KINASE_ST"/>
    <property type="match status" value="1"/>
</dbReference>
<dbReference type="InterPro" id="IPR050588">
    <property type="entry name" value="WNK_Ser-Thr_kinase"/>
</dbReference>
<dbReference type="FunFam" id="3.30.200.20:FF:000075">
    <property type="entry name" value="Probable serine/threonine-protein kinase WNK1"/>
    <property type="match status" value="1"/>
</dbReference>
<dbReference type="OrthoDB" id="4062651at2759"/>
<dbReference type="SMART" id="SM00220">
    <property type="entry name" value="S_TKc"/>
    <property type="match status" value="1"/>
</dbReference>
<reference evidence="10" key="1">
    <citation type="submission" date="2020-03" db="EMBL/GenBank/DDBJ databases">
        <title>A high-quality chromosome-level genome assembly of a woody plant with both climbing and erect habits, Rhamnella rubrinervis.</title>
        <authorList>
            <person name="Lu Z."/>
            <person name="Yang Y."/>
            <person name="Zhu X."/>
            <person name="Sun Y."/>
        </authorList>
    </citation>
    <scope>NUCLEOTIDE SEQUENCE</scope>
    <source>
        <strain evidence="10">BYM</strain>
        <tissue evidence="10">Leaf</tissue>
    </source>
</reference>
<dbReference type="GO" id="GO:0004674">
    <property type="term" value="F:protein serine/threonine kinase activity"/>
    <property type="evidence" value="ECO:0007669"/>
    <property type="project" value="UniProtKB-KW"/>
</dbReference>
<evidence type="ECO:0000256" key="2">
    <source>
        <dbReference type="ARBA" id="ARBA00022527"/>
    </source>
</evidence>
<dbReference type="InterPro" id="IPR000719">
    <property type="entry name" value="Prot_kinase_dom"/>
</dbReference>
<keyword evidence="4" id="KW-0547">Nucleotide-binding</keyword>
<keyword evidence="2" id="KW-0723">Serine/threonine-protein kinase</keyword>
<evidence type="ECO:0000256" key="8">
    <source>
        <dbReference type="ARBA" id="ARBA00048679"/>
    </source>
</evidence>
<keyword evidence="6" id="KW-0067">ATP-binding</keyword>
<dbReference type="CDD" id="cd13983">
    <property type="entry name" value="STKc_WNK"/>
    <property type="match status" value="1"/>
</dbReference>
<dbReference type="SUPFAM" id="SSF56112">
    <property type="entry name" value="Protein kinase-like (PK-like)"/>
    <property type="match status" value="1"/>
</dbReference>
<dbReference type="PROSITE" id="PS50011">
    <property type="entry name" value="PROTEIN_KINASE_DOM"/>
    <property type="match status" value="1"/>
</dbReference>
<dbReference type="EC" id="2.7.11.1" evidence="1"/>
<accession>A0A8K0DND5</accession>
<evidence type="ECO:0000256" key="6">
    <source>
        <dbReference type="ARBA" id="ARBA00022840"/>
    </source>
</evidence>
<evidence type="ECO:0000256" key="1">
    <source>
        <dbReference type="ARBA" id="ARBA00012513"/>
    </source>
</evidence>
<evidence type="ECO:0000256" key="3">
    <source>
        <dbReference type="ARBA" id="ARBA00022679"/>
    </source>
</evidence>
<dbReference type="InterPro" id="IPR024678">
    <property type="entry name" value="Kinase_OSR1/WNK_CCT"/>
</dbReference>
<evidence type="ECO:0000256" key="7">
    <source>
        <dbReference type="ARBA" id="ARBA00047899"/>
    </source>
</evidence>
<organism evidence="10 11">
    <name type="scientific">Rhamnella rubrinervis</name>
    <dbReference type="NCBI Taxonomy" id="2594499"/>
    <lineage>
        <taxon>Eukaryota</taxon>
        <taxon>Viridiplantae</taxon>
        <taxon>Streptophyta</taxon>
        <taxon>Embryophyta</taxon>
        <taxon>Tracheophyta</taxon>
        <taxon>Spermatophyta</taxon>
        <taxon>Magnoliopsida</taxon>
        <taxon>eudicotyledons</taxon>
        <taxon>Gunneridae</taxon>
        <taxon>Pentapetalae</taxon>
        <taxon>rosids</taxon>
        <taxon>fabids</taxon>
        <taxon>Rosales</taxon>
        <taxon>Rhamnaceae</taxon>
        <taxon>rhamnoid group</taxon>
        <taxon>Rhamneae</taxon>
        <taxon>Rhamnella</taxon>
    </lineage>
</organism>
<dbReference type="Gene3D" id="1.10.510.10">
    <property type="entry name" value="Transferase(Phosphotransferase) domain 1"/>
    <property type="match status" value="1"/>
</dbReference>
<gene>
    <name evidence="10" type="ORF">FNV43_RR25313</name>
</gene>
<dbReference type="Pfam" id="PF12202">
    <property type="entry name" value="OSR1_C"/>
    <property type="match status" value="1"/>
</dbReference>
<dbReference type="PANTHER" id="PTHR13902">
    <property type="entry name" value="SERINE/THREONINE-PROTEIN KINASE WNK WITH NO LYSINE -RELATED"/>
    <property type="match status" value="1"/>
</dbReference>
<dbReference type="Gene3D" id="3.30.200.20">
    <property type="entry name" value="Phosphorylase Kinase, domain 1"/>
    <property type="match status" value="1"/>
</dbReference>
<evidence type="ECO:0000313" key="11">
    <source>
        <dbReference type="Proteomes" id="UP000796880"/>
    </source>
</evidence>
<name>A0A8K0DND5_9ROSA</name>
<keyword evidence="5" id="KW-0418">Kinase</keyword>
<evidence type="ECO:0000256" key="5">
    <source>
        <dbReference type="ARBA" id="ARBA00022777"/>
    </source>
</evidence>